<sequence>MTAHSGNNIQQTGMSNSTNNSINSSHRSNTNDSNADECEDNGSRQLDFHAQESASPFPADRHNPEEGHSSSEHSASFLINSNYRIIAPSPDPITNSRNGQNGTIQNGAAAAAAGLPSWISPTSQSKTYFPARSPIINANRDIEDHITLADANHSGNSSGHTDDEMQLDGGAGANNIMQELRTEYDALPYEIHTWSSHSANFMPHNILCDRPHDQASRWSTNANNHRQFITLRLEHPALVRSIKFGKYYKTHVCNLKEFKVYGGMTEDNMIELLYSGLRNDSEAETISLKQKLNGFYIPCQYIKIQPLLAHDQKFNFSIWHVELRGTMNPHIVQRILSDFNRFKEREVVRSCLKFFRDRNYIHAFDALAQQSSVCLEAPILTGIQKALVEEGNYDLVEHLLHQAEGEGVFSSCTDGIPYAAAWDQLDSIPHVAPSARGGHQMCIDEEARIAYMYGGWDGANNLGDLWMLHMDTGKWVCISTNTRDQGGPGPRSCHVMCFDSVHKCLYVMGKYIDHEYRGNTGLENDLYCYDTLNNEWLVLSENTEVMNGPKLLFNTQMVFDPIYHCIYVYGGKVVLPDANDSTIVYSGLYRFDLRQHRWTKLKPDFHMMEQEQHVRGRYFHSMIIDPQPQRIYILSGKRDVTTPCDLVIYDIATNIFFEKMTNLAAANPTKSPMTQRRYLAEQQRVSPMYSVVQAQAPLPPSDSSDHHPHHVHLVHDGRTIRATLDSERQEIYVLASAQSDANPLASAPMLQSLMSLRAAREPGLGYIDQSTASTLYSSGYRGASSQHAIGAGFHPCSTFTNSSAGSDSTRFRFTGSSAGFGTDGSDQGISTQRKGVCVETGGARGSQRWSPQLSADNILMVVLCYHIPSETWTEVYNSAHAAAVYNATVMEAAHGINSERLQTTFPPPRFAQDWVFDRKERRHYMFGGNPNRPNDKSARFNDTWRLRFTRPNSQDILRRALYLVRQRRFLDMCFGIEATDSLSNQHRNAGDNTSIDSNLSASGKSIAGLHPNTENIVGSIEDYKASAIPSPNSNTLLDSQPETSSPAVKRSSPLAADGGGDTFGRQNQRQKMAESSSTPKATSKSKSSASDIAFPHDQSKASSTTSQALAYLQQQVAPLIDHNDVSECQSFHALSTALFQIVSTPNSIGATNQQNRSSTSAYPQESLRRARSAVYEALLAFFPENQQQPFISLDDLITRVLD</sequence>
<feature type="compositionally biased region" description="Polar residues" evidence="3">
    <location>
        <begin position="1029"/>
        <end position="1046"/>
    </location>
</feature>
<feature type="compositionally biased region" description="Polar residues" evidence="3">
    <location>
        <begin position="1064"/>
        <end position="1074"/>
    </location>
</feature>
<dbReference type="SUPFAM" id="SSF49785">
    <property type="entry name" value="Galactose-binding domain-like"/>
    <property type="match status" value="1"/>
</dbReference>
<dbReference type="OrthoDB" id="10052615at2759"/>
<dbReference type="GO" id="GO:0005737">
    <property type="term" value="C:cytoplasm"/>
    <property type="evidence" value="ECO:0007669"/>
    <property type="project" value="TreeGrafter"/>
</dbReference>
<evidence type="ECO:0000313" key="5">
    <source>
        <dbReference type="EMBL" id="KAJ2680439.1"/>
    </source>
</evidence>
<feature type="compositionally biased region" description="Basic and acidic residues" evidence="3">
    <location>
        <begin position="59"/>
        <end position="71"/>
    </location>
</feature>
<dbReference type="InterPro" id="IPR052456">
    <property type="entry name" value="CTLH_complex_component"/>
</dbReference>
<feature type="domain" description="Muskelin N-terminal" evidence="4">
    <location>
        <begin position="184"/>
        <end position="377"/>
    </location>
</feature>
<dbReference type="InterPro" id="IPR010565">
    <property type="entry name" value="Muskelin_N"/>
</dbReference>
<dbReference type="Pfam" id="PF06588">
    <property type="entry name" value="Muskelin_N"/>
    <property type="match status" value="1"/>
</dbReference>
<keyword evidence="2" id="KW-0677">Repeat</keyword>
<evidence type="ECO:0000256" key="1">
    <source>
        <dbReference type="ARBA" id="ARBA00022441"/>
    </source>
</evidence>
<feature type="compositionally biased region" description="Low complexity" evidence="3">
    <location>
        <begin position="15"/>
        <end position="31"/>
    </location>
</feature>
<reference evidence="5" key="1">
    <citation type="submission" date="2022-07" db="EMBL/GenBank/DDBJ databases">
        <title>Phylogenomic reconstructions and comparative analyses of Kickxellomycotina fungi.</title>
        <authorList>
            <person name="Reynolds N.K."/>
            <person name="Stajich J.E."/>
            <person name="Barry K."/>
            <person name="Grigoriev I.V."/>
            <person name="Crous P."/>
            <person name="Smith M.E."/>
        </authorList>
    </citation>
    <scope>NUCLEOTIDE SEQUENCE</scope>
    <source>
        <strain evidence="5">NRRL 3115</strain>
    </source>
</reference>
<dbReference type="PANTHER" id="PTHR15526:SF5">
    <property type="entry name" value="MUSKELIN"/>
    <property type="match status" value="1"/>
</dbReference>
<evidence type="ECO:0000256" key="3">
    <source>
        <dbReference type="SAM" id="MobiDB-lite"/>
    </source>
</evidence>
<dbReference type="Gene3D" id="2.60.120.260">
    <property type="entry name" value="Galactose-binding domain-like"/>
    <property type="match status" value="1"/>
</dbReference>
<comment type="caution">
    <text evidence="5">The sequence shown here is derived from an EMBL/GenBank/DDBJ whole genome shotgun (WGS) entry which is preliminary data.</text>
</comment>
<dbReference type="Proteomes" id="UP001151518">
    <property type="component" value="Unassembled WGS sequence"/>
</dbReference>
<dbReference type="InterPro" id="IPR015915">
    <property type="entry name" value="Kelch-typ_b-propeller"/>
</dbReference>
<evidence type="ECO:0000259" key="4">
    <source>
        <dbReference type="Pfam" id="PF06588"/>
    </source>
</evidence>
<dbReference type="EMBL" id="JANBTW010000005">
    <property type="protein sequence ID" value="KAJ2680439.1"/>
    <property type="molecule type" value="Genomic_DNA"/>
</dbReference>
<dbReference type="Pfam" id="PF24681">
    <property type="entry name" value="Kelch_KLHDC2_KLHL20_DRC7"/>
    <property type="match status" value="1"/>
</dbReference>
<dbReference type="AlphaFoldDB" id="A0A9W8G719"/>
<accession>A0A9W8G719</accession>
<evidence type="ECO:0000313" key="6">
    <source>
        <dbReference type="Proteomes" id="UP001151518"/>
    </source>
</evidence>
<feature type="compositionally biased region" description="Low complexity" evidence="3">
    <location>
        <begin position="1075"/>
        <end position="1090"/>
    </location>
</feature>
<proteinExistence type="predicted"/>
<dbReference type="Gene3D" id="2.120.10.80">
    <property type="entry name" value="Kelch-type beta propeller"/>
    <property type="match status" value="1"/>
</dbReference>
<name>A0A9W8G719_9FUNG</name>
<dbReference type="PANTHER" id="PTHR15526">
    <property type="entry name" value="MUSKELIN"/>
    <property type="match status" value="1"/>
</dbReference>
<keyword evidence="1" id="KW-0880">Kelch repeat</keyword>
<dbReference type="SUPFAM" id="SSF117281">
    <property type="entry name" value="Kelch motif"/>
    <property type="match status" value="1"/>
</dbReference>
<evidence type="ECO:0000256" key="2">
    <source>
        <dbReference type="ARBA" id="ARBA00022737"/>
    </source>
</evidence>
<organism evidence="5 6">
    <name type="scientific">Coemansia spiralis</name>
    <dbReference type="NCBI Taxonomy" id="417178"/>
    <lineage>
        <taxon>Eukaryota</taxon>
        <taxon>Fungi</taxon>
        <taxon>Fungi incertae sedis</taxon>
        <taxon>Zoopagomycota</taxon>
        <taxon>Kickxellomycotina</taxon>
        <taxon>Kickxellomycetes</taxon>
        <taxon>Kickxellales</taxon>
        <taxon>Kickxellaceae</taxon>
        <taxon>Coemansia</taxon>
    </lineage>
</organism>
<protein>
    <recommendedName>
        <fullName evidence="4">Muskelin N-terminal domain-containing protein</fullName>
    </recommendedName>
</protein>
<feature type="region of interest" description="Disordered" evidence="3">
    <location>
        <begin position="1"/>
        <end position="41"/>
    </location>
</feature>
<feature type="region of interest" description="Disordered" evidence="3">
    <location>
        <begin position="54"/>
        <end position="73"/>
    </location>
</feature>
<dbReference type="InterPro" id="IPR008979">
    <property type="entry name" value="Galactose-bd-like_sf"/>
</dbReference>
<feature type="region of interest" description="Disordered" evidence="3">
    <location>
        <begin position="1029"/>
        <end position="1100"/>
    </location>
</feature>
<feature type="compositionally biased region" description="Polar residues" evidence="3">
    <location>
        <begin position="1"/>
        <end position="14"/>
    </location>
</feature>
<gene>
    <name evidence="5" type="ORF">GGI25_000731</name>
</gene>